<evidence type="ECO:0000313" key="6">
    <source>
        <dbReference type="Proteomes" id="UP000501237"/>
    </source>
</evidence>
<evidence type="ECO:0000256" key="3">
    <source>
        <dbReference type="ARBA" id="ARBA00022729"/>
    </source>
</evidence>
<evidence type="ECO:0000313" key="5">
    <source>
        <dbReference type="EMBL" id="BCA30420.1"/>
    </source>
</evidence>
<dbReference type="GeneID" id="57399615"/>
<protein>
    <submittedName>
        <fullName evidence="5">Porin</fullName>
    </submittedName>
</protein>
<feature type="signal peptide" evidence="4">
    <location>
        <begin position="1"/>
        <end position="26"/>
    </location>
</feature>
<dbReference type="GO" id="GO:0016020">
    <property type="term" value="C:membrane"/>
    <property type="evidence" value="ECO:0007669"/>
    <property type="project" value="InterPro"/>
</dbReference>
<proteinExistence type="inferred from homology"/>
<dbReference type="AlphaFoldDB" id="A0A679GTE2"/>
<evidence type="ECO:0000256" key="1">
    <source>
        <dbReference type="ARBA" id="ARBA00009075"/>
    </source>
</evidence>
<comment type="similarity">
    <text evidence="1">Belongs to the outer membrane porin (Opr) (TC 1.B.25) family.</text>
</comment>
<sequence length="419" mass="46476">MHNNKKRTHCLSITVLLVGASGLAQGAEGFVEGSSASLQLRNFYMNRDFREGHGVSRAEEWAQGFLLDYRSGFTEGTVGVGLDLVGRLGLKLDSGGGRDGTGLLPSGDSGKAADRYGRLDPTLKLRASRSELRLGALVPRLPTLQPNNGRLFPQTFHGGLLSARELEGFTFTLARLDDVSQRNEGGRSDLALFNRNKRFAAAPRAGHLDLAGVDWEAAPGWVLSYHHGSLEQVYRQDFLGLRGQVPVGGDHLELDLRLFDSRDAGTGWRREIDNRALGALFTYRRQDGHALGLGLQRMNGDTAFPYVHGADAYLVNFGQYNDFSERGERSWQLRYDYDFAALGLPGLSLMTRYFKGWDGRLGNGRAVDEWERDTDLKYVIQSGPLKNLGLAWRNAVYRTSEGRDVDENRVILSYSLALF</sequence>
<dbReference type="GO" id="GO:0015288">
    <property type="term" value="F:porin activity"/>
    <property type="evidence" value="ECO:0007669"/>
    <property type="project" value="TreeGrafter"/>
</dbReference>
<dbReference type="Gene3D" id="2.40.160.10">
    <property type="entry name" value="Porin"/>
    <property type="match status" value="1"/>
</dbReference>
<name>A0A679GTE2_9GAMM</name>
<dbReference type="InterPro" id="IPR005318">
    <property type="entry name" value="OM_porin_bac"/>
</dbReference>
<dbReference type="RefSeq" id="WP_172434478.1">
    <property type="nucleotide sequence ID" value="NZ_AP022642.1"/>
</dbReference>
<dbReference type="PANTHER" id="PTHR34596">
    <property type="entry name" value="CHITOPORIN"/>
    <property type="match status" value="1"/>
</dbReference>
<feature type="chain" id="PRO_5025420619" evidence="4">
    <location>
        <begin position="27"/>
        <end position="419"/>
    </location>
</feature>
<dbReference type="PANTHER" id="PTHR34596:SF2">
    <property type="entry name" value="CHITOPORIN"/>
    <property type="match status" value="1"/>
</dbReference>
<reference evidence="5 6" key="1">
    <citation type="journal article" date="2020" name="Microbiol. Resour. Announc.">
        <title>Complete genome sequence of Pseudomonas otitidis strain MrB4, isolated from Lake Biwa in Japan.</title>
        <authorList>
            <person name="Miyazaki K."/>
            <person name="Hase E."/>
            <person name="Maruya T."/>
        </authorList>
    </citation>
    <scope>NUCLEOTIDE SEQUENCE [LARGE SCALE GENOMIC DNA]</scope>
    <source>
        <strain evidence="5 6">MrB4</strain>
    </source>
</reference>
<dbReference type="Pfam" id="PF03573">
    <property type="entry name" value="OprD"/>
    <property type="match status" value="1"/>
</dbReference>
<keyword evidence="3 4" id="KW-0732">Signal</keyword>
<dbReference type="EMBL" id="AP022642">
    <property type="protein sequence ID" value="BCA30420.1"/>
    <property type="molecule type" value="Genomic_DNA"/>
</dbReference>
<keyword evidence="2" id="KW-0813">Transport</keyword>
<evidence type="ECO:0000256" key="2">
    <source>
        <dbReference type="ARBA" id="ARBA00022448"/>
    </source>
</evidence>
<evidence type="ECO:0000256" key="4">
    <source>
        <dbReference type="SAM" id="SignalP"/>
    </source>
</evidence>
<organism evidence="5 6">
    <name type="scientific">Metapseudomonas otitidis</name>
    <dbReference type="NCBI Taxonomy" id="319939"/>
    <lineage>
        <taxon>Bacteria</taxon>
        <taxon>Pseudomonadati</taxon>
        <taxon>Pseudomonadota</taxon>
        <taxon>Gammaproteobacteria</taxon>
        <taxon>Pseudomonadales</taxon>
        <taxon>Pseudomonadaceae</taxon>
        <taxon>Metapseudomonas</taxon>
    </lineage>
</organism>
<dbReference type="KEGG" id="poj:PtoMrB4_43970"/>
<dbReference type="FunFam" id="2.40.160.10:FF:000008">
    <property type="entry name" value="OprD family porin"/>
    <property type="match status" value="1"/>
</dbReference>
<accession>A0A679GTE2</accession>
<dbReference type="Proteomes" id="UP000501237">
    <property type="component" value="Chromosome"/>
</dbReference>
<gene>
    <name evidence="5" type="ORF">PtoMrB4_43970</name>
</gene>
<dbReference type="InterPro" id="IPR023614">
    <property type="entry name" value="Porin_dom_sf"/>
</dbReference>